<dbReference type="Proteomes" id="UP000018417">
    <property type="component" value="Unassembled WGS sequence"/>
</dbReference>
<dbReference type="HOGENOM" id="CLU_101665_1_0_6"/>
<protein>
    <submittedName>
        <fullName evidence="1">Uncharacterized protein</fullName>
    </submittedName>
</protein>
<proteinExistence type="predicted"/>
<organism evidence="1 2">
    <name type="scientific">Acinetobacter beijerinckii ANC 3835</name>
    <dbReference type="NCBI Taxonomy" id="1217649"/>
    <lineage>
        <taxon>Bacteria</taxon>
        <taxon>Pseudomonadati</taxon>
        <taxon>Pseudomonadota</taxon>
        <taxon>Gammaproteobacteria</taxon>
        <taxon>Moraxellales</taxon>
        <taxon>Moraxellaceae</taxon>
        <taxon>Acinetobacter</taxon>
    </lineage>
</organism>
<name>N9E5J9_9GAMM</name>
<evidence type="ECO:0000313" key="2">
    <source>
        <dbReference type="Proteomes" id="UP000018417"/>
    </source>
</evidence>
<sequence length="180" mass="20685">MQQYLDSIKLSLTTNNYFGAITIALTLPDICAYVNSSNNKTSSKKYCKWFDKYLGKYYSEIFIDEFKNENTAVVNLIAQECYATRCSLLHQGTHHIRHQRILDDAEHATVSSVHFMSLGYGAYLRNGDILFLDVDFFCENMINAVETWMRDISSDRHKMKKIAAMPIIHKTFESIVGSTN</sequence>
<dbReference type="EMBL" id="APQK01000010">
    <property type="protein sequence ID" value="ENW05768.1"/>
    <property type="molecule type" value="Genomic_DNA"/>
</dbReference>
<comment type="caution">
    <text evidence="1">The sequence shown here is derived from an EMBL/GenBank/DDBJ whole genome shotgun (WGS) entry which is preliminary data.</text>
</comment>
<gene>
    <name evidence="1" type="ORF">F934_01125</name>
</gene>
<dbReference type="RefSeq" id="WP_005053062.1">
    <property type="nucleotide sequence ID" value="NZ_KB849759.1"/>
</dbReference>
<dbReference type="AlphaFoldDB" id="N9E5J9"/>
<evidence type="ECO:0000313" key="1">
    <source>
        <dbReference type="EMBL" id="ENW05768.1"/>
    </source>
</evidence>
<accession>N9E5J9</accession>
<dbReference type="PATRIC" id="fig|1217649.3.peg.1072"/>
<dbReference type="OrthoDB" id="5150111at2"/>
<reference evidence="1 2" key="1">
    <citation type="submission" date="2013-02" db="EMBL/GenBank/DDBJ databases">
        <title>The Genome Sequence of Acinetobacter beijerinckii ANC 3835.</title>
        <authorList>
            <consortium name="The Broad Institute Genome Sequencing Platform"/>
            <consortium name="The Broad Institute Genome Sequencing Center for Infectious Disease"/>
            <person name="Cerqueira G."/>
            <person name="Feldgarden M."/>
            <person name="Courvalin P."/>
            <person name="Perichon B."/>
            <person name="Grillot-Courvalin C."/>
            <person name="Clermont D."/>
            <person name="Rocha E."/>
            <person name="Yoon E.-J."/>
            <person name="Nemec A."/>
            <person name="Walker B."/>
            <person name="Young S.K."/>
            <person name="Zeng Q."/>
            <person name="Gargeya S."/>
            <person name="Fitzgerald M."/>
            <person name="Haas B."/>
            <person name="Abouelleil A."/>
            <person name="Alvarado L."/>
            <person name="Arachchi H.M."/>
            <person name="Berlin A.M."/>
            <person name="Chapman S.B."/>
            <person name="Dewar J."/>
            <person name="Goldberg J."/>
            <person name="Griggs A."/>
            <person name="Gujja S."/>
            <person name="Hansen M."/>
            <person name="Howarth C."/>
            <person name="Imamovic A."/>
            <person name="Larimer J."/>
            <person name="McCowan C."/>
            <person name="Murphy C."/>
            <person name="Neiman D."/>
            <person name="Pearson M."/>
            <person name="Priest M."/>
            <person name="Roberts A."/>
            <person name="Saif S."/>
            <person name="Shea T."/>
            <person name="Sisk P."/>
            <person name="Sykes S."/>
            <person name="Wortman J."/>
            <person name="Nusbaum C."/>
            <person name="Birren B."/>
        </authorList>
    </citation>
    <scope>NUCLEOTIDE SEQUENCE [LARGE SCALE GENOMIC DNA]</scope>
    <source>
        <strain evidence="1 2">ANC 3835</strain>
    </source>
</reference>